<dbReference type="UniPathway" id="UPA00185">
    <property type="reaction ID" value="UER00280"/>
</dbReference>
<feature type="binding site" evidence="3">
    <location>
        <position position="341"/>
    </location>
    <ligand>
        <name>substrate</name>
    </ligand>
</feature>
<keyword evidence="1 3" id="KW-0056">Arginine metabolism</keyword>
<evidence type="ECO:0000313" key="4">
    <source>
        <dbReference type="EMBL" id="SLK05030.1"/>
    </source>
</evidence>
<organism evidence="4 5">
    <name type="scientific">Novosphingobium mathurense</name>
    <dbReference type="NCBI Taxonomy" id="428990"/>
    <lineage>
        <taxon>Bacteria</taxon>
        <taxon>Pseudomonadati</taxon>
        <taxon>Pseudomonadota</taxon>
        <taxon>Alphaproteobacteria</taxon>
        <taxon>Sphingomonadales</taxon>
        <taxon>Sphingomonadaceae</taxon>
        <taxon>Novosphingobium</taxon>
    </lineage>
</organism>
<protein>
    <recommendedName>
        <fullName evidence="3">N-succinylarginine dihydrolase</fullName>
        <ecNumber evidence="3">3.5.3.23</ecNumber>
    </recommendedName>
</protein>
<dbReference type="EMBL" id="FVZE01000005">
    <property type="protein sequence ID" value="SLK05030.1"/>
    <property type="molecule type" value="Genomic_DNA"/>
</dbReference>
<dbReference type="AlphaFoldDB" id="A0A1U6IAH7"/>
<comment type="similarity">
    <text evidence="3">Belongs to the succinylarginine dihydrolase family.</text>
</comment>
<comment type="function">
    <text evidence="3">Catalyzes the hydrolysis of N(2)-succinylarginine into N(2)-succinylornithine, ammonia and CO(2).</text>
</comment>
<feature type="binding site" evidence="3">
    <location>
        <begin position="127"/>
        <end position="128"/>
    </location>
    <ligand>
        <name>substrate</name>
    </ligand>
</feature>
<dbReference type="PANTHER" id="PTHR30420:SF2">
    <property type="entry name" value="N-SUCCINYLARGININE DIHYDROLASE"/>
    <property type="match status" value="1"/>
</dbReference>
<feature type="binding site" evidence="3">
    <location>
        <position position="100"/>
    </location>
    <ligand>
        <name>substrate</name>
    </ligand>
</feature>
<dbReference type="STRING" id="428990.SAMN06295987_10561"/>
<dbReference type="PANTHER" id="PTHR30420">
    <property type="entry name" value="N-SUCCINYLARGININE DIHYDROLASE"/>
    <property type="match status" value="1"/>
</dbReference>
<evidence type="ECO:0000256" key="1">
    <source>
        <dbReference type="ARBA" id="ARBA00022503"/>
    </source>
</evidence>
<feature type="binding site" evidence="3">
    <location>
        <begin position="18"/>
        <end position="27"/>
    </location>
    <ligand>
        <name>substrate</name>
    </ligand>
</feature>
<keyword evidence="5" id="KW-1185">Reference proteome</keyword>
<comment type="pathway">
    <text evidence="3">Amino-acid degradation; L-arginine degradation via AST pathway; L-glutamate and succinate from L-arginine: step 2/5.</text>
</comment>
<dbReference type="InterPro" id="IPR007079">
    <property type="entry name" value="SuccinylArg_d-Hdrlase_AstB"/>
</dbReference>
<gene>
    <name evidence="3" type="primary">astB</name>
    <name evidence="4" type="ORF">SAMN06295987_10561</name>
</gene>
<dbReference type="SUPFAM" id="SSF55909">
    <property type="entry name" value="Pentein"/>
    <property type="match status" value="1"/>
</dbReference>
<feature type="binding site" evidence="3">
    <location>
        <position position="232"/>
    </location>
    <ligand>
        <name>substrate</name>
    </ligand>
</feature>
<dbReference type="EC" id="3.5.3.23" evidence="3"/>
<evidence type="ECO:0000256" key="2">
    <source>
        <dbReference type="ARBA" id="ARBA00022801"/>
    </source>
</evidence>
<dbReference type="GO" id="GO:0009015">
    <property type="term" value="F:N-succinylarginine dihydrolase activity"/>
    <property type="evidence" value="ECO:0007669"/>
    <property type="project" value="UniProtKB-UniRule"/>
</dbReference>
<comment type="subunit">
    <text evidence="3">Homodimer.</text>
</comment>
<feature type="active site" evidence="3">
    <location>
        <position position="162"/>
    </location>
</feature>
<dbReference type="RefSeq" id="WP_079731052.1">
    <property type="nucleotide sequence ID" value="NZ_FVZE01000005.1"/>
</dbReference>
<feature type="binding site" evidence="3">
    <location>
        <position position="194"/>
    </location>
    <ligand>
        <name>substrate</name>
    </ligand>
</feature>
<feature type="active site" evidence="3">
    <location>
        <position position="230"/>
    </location>
</feature>
<dbReference type="Proteomes" id="UP000190989">
    <property type="component" value="Unassembled WGS sequence"/>
</dbReference>
<dbReference type="InterPro" id="IPR037031">
    <property type="entry name" value="AstB_sf"/>
</dbReference>
<evidence type="ECO:0000313" key="5">
    <source>
        <dbReference type="Proteomes" id="UP000190989"/>
    </source>
</evidence>
<dbReference type="NCBIfam" id="NF009789">
    <property type="entry name" value="PRK13281.1"/>
    <property type="match status" value="1"/>
</dbReference>
<reference evidence="5" key="1">
    <citation type="submission" date="2017-02" db="EMBL/GenBank/DDBJ databases">
        <authorList>
            <person name="Varghese N."/>
            <person name="Submissions S."/>
        </authorList>
    </citation>
    <scope>NUCLEOTIDE SEQUENCE [LARGE SCALE GENOMIC DNA]</scope>
    <source>
        <strain evidence="5">SM117</strain>
    </source>
</reference>
<dbReference type="Gene3D" id="3.75.10.20">
    <property type="entry name" value="Succinylarginine dihydrolase"/>
    <property type="match status" value="1"/>
</dbReference>
<accession>A0A1U6IAH7</accession>
<evidence type="ECO:0000256" key="3">
    <source>
        <dbReference type="HAMAP-Rule" id="MF_01172"/>
    </source>
</evidence>
<dbReference type="GO" id="GO:0019544">
    <property type="term" value="P:L-arginine catabolic process to L-glutamate"/>
    <property type="evidence" value="ECO:0007669"/>
    <property type="project" value="UniProtKB-UniRule"/>
</dbReference>
<dbReference type="HAMAP" id="MF_01172">
    <property type="entry name" value="AstB"/>
    <property type="match status" value="1"/>
</dbReference>
<comment type="catalytic activity">
    <reaction evidence="3">
        <text>N(2)-succinyl-L-arginine + 2 H2O + 2 H(+) = N(2)-succinyl-L-ornithine + 2 NH4(+) + CO2</text>
        <dbReference type="Rhea" id="RHEA:19533"/>
        <dbReference type="ChEBI" id="CHEBI:15377"/>
        <dbReference type="ChEBI" id="CHEBI:15378"/>
        <dbReference type="ChEBI" id="CHEBI:16526"/>
        <dbReference type="ChEBI" id="CHEBI:28938"/>
        <dbReference type="ChEBI" id="CHEBI:58241"/>
        <dbReference type="ChEBI" id="CHEBI:58514"/>
        <dbReference type="EC" id="3.5.3.23"/>
    </reaction>
</comment>
<name>A0A1U6IAH7_9SPHN</name>
<feature type="active site" description="Nucleophile" evidence="3">
    <location>
        <position position="347"/>
    </location>
</feature>
<proteinExistence type="inferred from homology"/>
<keyword evidence="2 3" id="KW-0378">Hydrolase</keyword>
<dbReference type="Pfam" id="PF04996">
    <property type="entry name" value="AstB"/>
    <property type="match status" value="1"/>
</dbReference>
<sequence>MLTEINFDGIVGPSHNYAGLSLGNLASAKNAGKIARPRAAALQGLAKMRANLDRGLAQGFFLPQRRPDEDWLRQLGTDMASASAPLRANALSASSMWAANAATVSPGPDTADGRCHLTVANLVTMPHRSHEWRETLAQLQIAFADEAHFAVHAPVPAPFGDEGAANHMRLCASHDRPGIEVFVYGESGGPFPARQHREASAAIARLHGLSLERTVLALQSEAAIAAGAFHNDVVAVANERVLFTHEQAFADRDGLYAELRDKLPEIEIVEVPASAVSLADAITSYLFNAQLVTLPSGEMALVLPGEARETPAVWQWLEAHVAGNGPIRHLFVHDLRESMANGGGPACLRLRVVADPATVDPRFIATPENLTAIEALVGRHWPEQLAVEDLSSPALWEELVAARSALCAELGLQELDRDGF</sequence>
<dbReference type="GO" id="GO:0019545">
    <property type="term" value="P:L-arginine catabolic process to succinate"/>
    <property type="evidence" value="ECO:0007669"/>
    <property type="project" value="UniProtKB-UniRule"/>
</dbReference>